<feature type="non-terminal residue" evidence="2">
    <location>
        <position position="1"/>
    </location>
</feature>
<gene>
    <name evidence="2" type="ORF">BaRGS_00020520</name>
</gene>
<reference evidence="2 3" key="1">
    <citation type="journal article" date="2023" name="Sci. Data">
        <title>Genome assembly of the Korean intertidal mud-creeper Batillaria attramentaria.</title>
        <authorList>
            <person name="Patra A.K."/>
            <person name="Ho P.T."/>
            <person name="Jun S."/>
            <person name="Lee S.J."/>
            <person name="Kim Y."/>
            <person name="Won Y.J."/>
        </authorList>
    </citation>
    <scope>NUCLEOTIDE SEQUENCE [LARGE SCALE GENOMIC DNA]</scope>
    <source>
        <strain evidence="2">Wonlab-2016</strain>
    </source>
</reference>
<dbReference type="EMBL" id="JACVVK020000153">
    <property type="protein sequence ID" value="KAK7488213.1"/>
    <property type="molecule type" value="Genomic_DNA"/>
</dbReference>
<evidence type="ECO:0000313" key="2">
    <source>
        <dbReference type="EMBL" id="KAK7488213.1"/>
    </source>
</evidence>
<comment type="caution">
    <text evidence="2">The sequence shown here is derived from an EMBL/GenBank/DDBJ whole genome shotgun (WGS) entry which is preliminary data.</text>
</comment>
<accession>A0ABD0KLS3</accession>
<dbReference type="Proteomes" id="UP001519460">
    <property type="component" value="Unassembled WGS sequence"/>
</dbReference>
<evidence type="ECO:0000256" key="1">
    <source>
        <dbReference type="SAM" id="MobiDB-lite"/>
    </source>
</evidence>
<sequence>PITVIPQTTVEQLGTFACSTSPIVGQSSVRRLAMSRDSLLERLRSVCLVRTGLNPTFLFGRRPMDDMLQCQRYAVLMRRRSFFGVVGSSVFLGKFLCATVPSHALPAFRTPALRLSAISACGFSVPVHHSVERRSYSRDQLLSFRVVDSPVDRSLIPRLRDLGIGRLLPRKRSKRGGRRKQRKIPVISNVFAGTRNGDVNKRGVNDVTPSDDSEGEASDDSEGEGGGGGHVVGFERPSLLEDLQNILHEYPDDGQIFK</sequence>
<protein>
    <submittedName>
        <fullName evidence="2">Uncharacterized protein</fullName>
    </submittedName>
</protein>
<feature type="compositionally biased region" description="Acidic residues" evidence="1">
    <location>
        <begin position="209"/>
        <end position="223"/>
    </location>
</feature>
<name>A0ABD0KLS3_9CAEN</name>
<feature type="non-terminal residue" evidence="2">
    <location>
        <position position="258"/>
    </location>
</feature>
<proteinExistence type="predicted"/>
<dbReference type="AlphaFoldDB" id="A0ABD0KLS3"/>
<organism evidence="2 3">
    <name type="scientific">Batillaria attramentaria</name>
    <dbReference type="NCBI Taxonomy" id="370345"/>
    <lineage>
        <taxon>Eukaryota</taxon>
        <taxon>Metazoa</taxon>
        <taxon>Spiralia</taxon>
        <taxon>Lophotrochozoa</taxon>
        <taxon>Mollusca</taxon>
        <taxon>Gastropoda</taxon>
        <taxon>Caenogastropoda</taxon>
        <taxon>Sorbeoconcha</taxon>
        <taxon>Cerithioidea</taxon>
        <taxon>Batillariidae</taxon>
        <taxon>Batillaria</taxon>
    </lineage>
</organism>
<evidence type="ECO:0000313" key="3">
    <source>
        <dbReference type="Proteomes" id="UP001519460"/>
    </source>
</evidence>
<keyword evidence="3" id="KW-1185">Reference proteome</keyword>
<feature type="region of interest" description="Disordered" evidence="1">
    <location>
        <begin position="197"/>
        <end position="234"/>
    </location>
</feature>